<dbReference type="Pfam" id="PF04784">
    <property type="entry name" value="DUF547"/>
    <property type="match status" value="1"/>
</dbReference>
<proteinExistence type="predicted"/>
<dbReference type="RefSeq" id="WP_164679439.1">
    <property type="nucleotide sequence ID" value="NZ_CP049057.1"/>
</dbReference>
<feature type="domain" description="DUF547" evidence="1">
    <location>
        <begin position="74"/>
        <end position="171"/>
    </location>
</feature>
<dbReference type="GO" id="GO:0045454">
    <property type="term" value="P:cell redox homeostasis"/>
    <property type="evidence" value="ECO:0007669"/>
    <property type="project" value="TreeGrafter"/>
</dbReference>
<accession>A0A6G6GLM6</accession>
<keyword evidence="3" id="KW-1185">Reference proteome</keyword>
<dbReference type="PANTHER" id="PTHR34386:SF1">
    <property type="entry name" value="GLUTAREDOXIN-LIKE PROTEIN NRDH"/>
    <property type="match status" value="1"/>
</dbReference>
<organism evidence="2 3">
    <name type="scientific">Rasiella rasia</name>
    <dbReference type="NCBI Taxonomy" id="2744027"/>
    <lineage>
        <taxon>Bacteria</taxon>
        <taxon>Pseudomonadati</taxon>
        <taxon>Bacteroidota</taxon>
        <taxon>Flavobacteriia</taxon>
        <taxon>Flavobacteriales</taxon>
        <taxon>Flavobacteriaceae</taxon>
        <taxon>Rasiella</taxon>
    </lineage>
</organism>
<gene>
    <name evidence="2" type="ORF">G5B37_07550</name>
</gene>
<dbReference type="GO" id="GO:0009055">
    <property type="term" value="F:electron transfer activity"/>
    <property type="evidence" value="ECO:0007669"/>
    <property type="project" value="TreeGrafter"/>
</dbReference>
<reference evidence="2 3" key="1">
    <citation type="submission" date="2020-02" db="EMBL/GenBank/DDBJ databases">
        <title>Complete genome sequence of Flavobacteriaceae bacterium.</title>
        <authorList>
            <person name="Kim S.-J."/>
            <person name="Kim Y.-S."/>
            <person name="Kim K.-H."/>
        </authorList>
    </citation>
    <scope>NUCLEOTIDE SEQUENCE [LARGE SCALE GENOMIC DNA]</scope>
    <source>
        <strain evidence="2 3">RR4-40</strain>
    </source>
</reference>
<dbReference type="PANTHER" id="PTHR34386">
    <property type="entry name" value="GLUTAREDOXIN"/>
    <property type="match status" value="1"/>
</dbReference>
<sequence>MKKLFIVLFTIGSFSTTEALSQDLNTFFDEADAFFQGYVSGGKVDYKSIHANTKQLDAVLALAKSISVPKSEAKAYQAFWINAYNLSVIKGIVDNYPLKSPLDKKGFFDTTTYELGSSKITLNDIENKKLRANFNEPRFHFVLVCGALGCPPIIPMAYTPSNLEYLLQQQTVKALNNSEFVRVSNKKVAFSEIFKWYKEDFTKEGSEIDFLNKFRKEPVPANAKVTYYAYDWRLNSI</sequence>
<protein>
    <submittedName>
        <fullName evidence="2">DUF547 domain-containing protein</fullName>
    </submittedName>
</protein>
<dbReference type="KEGG" id="mgel:G5B37_07550"/>
<evidence type="ECO:0000259" key="1">
    <source>
        <dbReference type="Pfam" id="PF04784"/>
    </source>
</evidence>
<dbReference type="AlphaFoldDB" id="A0A6G6GLM6"/>
<dbReference type="InterPro" id="IPR006869">
    <property type="entry name" value="DUF547"/>
</dbReference>
<dbReference type="InterPro" id="IPR051548">
    <property type="entry name" value="Grx-like_ET"/>
</dbReference>
<evidence type="ECO:0000313" key="2">
    <source>
        <dbReference type="EMBL" id="QIE59424.1"/>
    </source>
</evidence>
<dbReference type="Proteomes" id="UP000505306">
    <property type="component" value="Chromosome"/>
</dbReference>
<evidence type="ECO:0000313" key="3">
    <source>
        <dbReference type="Proteomes" id="UP000505306"/>
    </source>
</evidence>
<dbReference type="EMBL" id="CP049057">
    <property type="protein sequence ID" value="QIE59424.1"/>
    <property type="molecule type" value="Genomic_DNA"/>
</dbReference>
<name>A0A6G6GLM6_9FLAO</name>